<dbReference type="EMBL" id="SSOP01000342">
    <property type="protein sequence ID" value="KAB5588943.1"/>
    <property type="molecule type" value="Genomic_DNA"/>
</dbReference>
<feature type="compositionally biased region" description="Low complexity" evidence="1">
    <location>
        <begin position="54"/>
        <end position="68"/>
    </location>
</feature>
<organism evidence="2 3">
    <name type="scientific">Ceratobasidium theobromae</name>
    <dbReference type="NCBI Taxonomy" id="1582974"/>
    <lineage>
        <taxon>Eukaryota</taxon>
        <taxon>Fungi</taxon>
        <taxon>Dikarya</taxon>
        <taxon>Basidiomycota</taxon>
        <taxon>Agaricomycotina</taxon>
        <taxon>Agaricomycetes</taxon>
        <taxon>Cantharellales</taxon>
        <taxon>Ceratobasidiaceae</taxon>
        <taxon>Ceratobasidium</taxon>
    </lineage>
</organism>
<evidence type="ECO:0000313" key="3">
    <source>
        <dbReference type="Proteomes" id="UP000383932"/>
    </source>
</evidence>
<name>A0A5N5QBQ9_9AGAM</name>
<keyword evidence="3" id="KW-1185">Reference proteome</keyword>
<evidence type="ECO:0000313" key="2">
    <source>
        <dbReference type="EMBL" id="KAB5588943.1"/>
    </source>
</evidence>
<protein>
    <submittedName>
        <fullName evidence="2">Uncharacterized protein</fullName>
    </submittedName>
</protein>
<gene>
    <name evidence="2" type="ORF">CTheo_7612</name>
</gene>
<dbReference type="Proteomes" id="UP000383932">
    <property type="component" value="Unassembled WGS sequence"/>
</dbReference>
<comment type="caution">
    <text evidence="2">The sequence shown here is derived from an EMBL/GenBank/DDBJ whole genome shotgun (WGS) entry which is preliminary data.</text>
</comment>
<feature type="region of interest" description="Disordered" evidence="1">
    <location>
        <begin position="211"/>
        <end position="255"/>
    </location>
</feature>
<feature type="compositionally biased region" description="Basic residues" evidence="1">
    <location>
        <begin position="69"/>
        <end position="82"/>
    </location>
</feature>
<dbReference type="AlphaFoldDB" id="A0A5N5QBQ9"/>
<reference evidence="2 3" key="1">
    <citation type="journal article" date="2019" name="Fungal Biol. Biotechnol.">
        <title>Draft genome sequence of fastidious pathogen Ceratobasidium theobromae, which causes vascular-streak dieback in Theobroma cacao.</title>
        <authorList>
            <person name="Ali S.S."/>
            <person name="Asman A."/>
            <person name="Shao J."/>
            <person name="Firmansyah A.P."/>
            <person name="Susilo A.W."/>
            <person name="Rosmana A."/>
            <person name="McMahon P."/>
            <person name="Junaid M."/>
            <person name="Guest D."/>
            <person name="Kheng T.Y."/>
            <person name="Meinhardt L.W."/>
            <person name="Bailey B.A."/>
        </authorList>
    </citation>
    <scope>NUCLEOTIDE SEQUENCE [LARGE SCALE GENOMIC DNA]</scope>
    <source>
        <strain evidence="2 3">CT2</strain>
    </source>
</reference>
<dbReference type="OrthoDB" id="3212022at2759"/>
<evidence type="ECO:0000256" key="1">
    <source>
        <dbReference type="SAM" id="MobiDB-lite"/>
    </source>
</evidence>
<feature type="compositionally biased region" description="Pro residues" evidence="1">
    <location>
        <begin position="95"/>
        <end position="105"/>
    </location>
</feature>
<feature type="compositionally biased region" description="Polar residues" evidence="1">
    <location>
        <begin position="223"/>
        <end position="243"/>
    </location>
</feature>
<sequence length="389" mass="42147">MASGFFDKWPLDNRVKQTRRRRKQAIAPGASTNPTRDESSGGAASSTSVEARSDVSSDPSESSSGVGPIRRKRIRNNPKRGGPHYNWGLQGDARPSPPEITPPITPHSSMSSASSVPSPVSFSHGLQSPISSRRRGAVSVGPSHSSPDFAYDTPSDFQRSARVPLIQTPTWPLTTEQDQLYQHHWAQCGEVPPTSWAPPGQFTNAGYTQHGAAAPQENAPYEPNQQPDSMFSESFNTLSTHSFNPPVDAPFQDDAPNLAGQCFNSSATQLHYDTSPLTSYVANPTPRALSFTTRDPDPGTPVPSNPRYFPPAVHSHYSEHLPDVGDNAPFQDTPFYNSGSWTTQPSGFVQNNNCASHVSHDGHGGSGPYAWDGQRRSSLATLTFFHPTE</sequence>
<proteinExistence type="predicted"/>
<accession>A0A5N5QBQ9</accession>
<feature type="region of interest" description="Disordered" evidence="1">
    <location>
        <begin position="1"/>
        <end position="150"/>
    </location>
</feature>
<feature type="compositionally biased region" description="Low complexity" evidence="1">
    <location>
        <begin position="106"/>
        <end position="123"/>
    </location>
</feature>